<proteinExistence type="predicted"/>
<feature type="domain" description="BHLH" evidence="2">
    <location>
        <begin position="1"/>
        <end position="49"/>
    </location>
</feature>
<dbReference type="InterPro" id="IPR036638">
    <property type="entry name" value="HLH_DNA-bd_sf"/>
</dbReference>
<dbReference type="PANTHER" id="PTHR23349">
    <property type="entry name" value="BASIC HELIX-LOOP-HELIX TRANSCRIPTION FACTOR, TWIST"/>
    <property type="match status" value="1"/>
</dbReference>
<evidence type="ECO:0000313" key="3">
    <source>
        <dbReference type="EMBL" id="CAL1531100.1"/>
    </source>
</evidence>
<keyword evidence="4" id="KW-1185">Reference proteome</keyword>
<dbReference type="InterPro" id="IPR050283">
    <property type="entry name" value="E-box_TF_Regulators"/>
</dbReference>
<dbReference type="CDD" id="cd19710">
    <property type="entry name" value="bHLH_TS_TCF24"/>
    <property type="match status" value="1"/>
</dbReference>
<feature type="non-terminal residue" evidence="3">
    <location>
        <position position="1"/>
    </location>
</feature>
<evidence type="ECO:0000313" key="4">
    <source>
        <dbReference type="Proteomes" id="UP001497497"/>
    </source>
</evidence>
<accession>A0AAV2HCH2</accession>
<dbReference type="Pfam" id="PF00010">
    <property type="entry name" value="HLH"/>
    <property type="match status" value="1"/>
</dbReference>
<dbReference type="SMART" id="SM00353">
    <property type="entry name" value="HLH"/>
    <property type="match status" value="1"/>
</dbReference>
<evidence type="ECO:0000259" key="2">
    <source>
        <dbReference type="PROSITE" id="PS50888"/>
    </source>
</evidence>
<evidence type="ECO:0000256" key="1">
    <source>
        <dbReference type="SAM" id="MobiDB-lite"/>
    </source>
</evidence>
<organism evidence="3 4">
    <name type="scientific">Lymnaea stagnalis</name>
    <name type="common">Great pond snail</name>
    <name type="synonym">Helix stagnalis</name>
    <dbReference type="NCBI Taxonomy" id="6523"/>
    <lineage>
        <taxon>Eukaryota</taxon>
        <taxon>Metazoa</taxon>
        <taxon>Spiralia</taxon>
        <taxon>Lophotrochozoa</taxon>
        <taxon>Mollusca</taxon>
        <taxon>Gastropoda</taxon>
        <taxon>Heterobranchia</taxon>
        <taxon>Euthyneura</taxon>
        <taxon>Panpulmonata</taxon>
        <taxon>Hygrophila</taxon>
        <taxon>Lymnaeoidea</taxon>
        <taxon>Lymnaeidae</taxon>
        <taxon>Lymnaea</taxon>
    </lineage>
</organism>
<feature type="region of interest" description="Disordered" evidence="1">
    <location>
        <begin position="88"/>
        <end position="110"/>
    </location>
</feature>
<dbReference type="GO" id="GO:0032502">
    <property type="term" value="P:developmental process"/>
    <property type="evidence" value="ECO:0007669"/>
    <property type="project" value="TreeGrafter"/>
</dbReference>
<reference evidence="3 4" key="1">
    <citation type="submission" date="2024-04" db="EMBL/GenBank/DDBJ databases">
        <authorList>
            <consortium name="Genoscope - CEA"/>
            <person name="William W."/>
        </authorList>
    </citation>
    <scope>NUCLEOTIDE SEQUENCE [LARGE SCALE GENOMIC DNA]</scope>
</reference>
<protein>
    <recommendedName>
        <fullName evidence="2">BHLH domain-containing protein</fullName>
    </recommendedName>
</protein>
<name>A0AAV2HCH2_LYMST</name>
<dbReference type="Proteomes" id="UP001497497">
    <property type="component" value="Unassembled WGS sequence"/>
</dbReference>
<dbReference type="InterPro" id="IPR011598">
    <property type="entry name" value="bHLH_dom"/>
</dbReference>
<dbReference type="AlphaFoldDB" id="A0AAV2HCH2"/>
<dbReference type="Gene3D" id="4.10.280.10">
    <property type="entry name" value="Helix-loop-helix DNA-binding domain"/>
    <property type="match status" value="1"/>
</dbReference>
<dbReference type="GO" id="GO:0000981">
    <property type="term" value="F:DNA-binding transcription factor activity, RNA polymerase II-specific"/>
    <property type="evidence" value="ECO:0007669"/>
    <property type="project" value="TreeGrafter"/>
</dbReference>
<dbReference type="SUPFAM" id="SSF47459">
    <property type="entry name" value="HLH, helix-loop-helix DNA-binding domain"/>
    <property type="match status" value="1"/>
</dbReference>
<sequence length="236" mass="26379">NNAARERSRVKTLRSAFLELQRTLPAVPPNTKLSKLDVLVLATAYIYHLTKTLEGQEDSEEPQLTETDGVSAKGGFKHVSVSKLGRSNNVTLHSPYTPHGHHTLSSAPGHCVRMRRVQLSRRTSGSYHNSDLLLAKGGQSNEFEAHHEPILPLLPPEQQQLGETVPWRISNIERQRDRKSVKTHVPLNQGTVGILHPVKKWPMRSRLYDSILGCNSQWSTLSTSPPTCAMHINDQL</sequence>
<dbReference type="GO" id="GO:0000977">
    <property type="term" value="F:RNA polymerase II transcription regulatory region sequence-specific DNA binding"/>
    <property type="evidence" value="ECO:0007669"/>
    <property type="project" value="TreeGrafter"/>
</dbReference>
<comment type="caution">
    <text evidence="3">The sequence shown here is derived from an EMBL/GenBank/DDBJ whole genome shotgun (WGS) entry which is preliminary data.</text>
</comment>
<gene>
    <name evidence="3" type="ORF">GSLYS_00005213001</name>
</gene>
<dbReference type="PANTHER" id="PTHR23349:SF111">
    <property type="entry name" value="BHLH DOMAIN-CONTAINING PROTEIN"/>
    <property type="match status" value="1"/>
</dbReference>
<dbReference type="GO" id="GO:0046983">
    <property type="term" value="F:protein dimerization activity"/>
    <property type="evidence" value="ECO:0007669"/>
    <property type="project" value="InterPro"/>
</dbReference>
<dbReference type="EMBL" id="CAXITT010000081">
    <property type="protein sequence ID" value="CAL1531100.1"/>
    <property type="molecule type" value="Genomic_DNA"/>
</dbReference>
<dbReference type="PROSITE" id="PS50888">
    <property type="entry name" value="BHLH"/>
    <property type="match status" value="1"/>
</dbReference>